<dbReference type="EMBL" id="JAFFZS010000007">
    <property type="protein sequence ID" value="MBN0044694.1"/>
    <property type="molecule type" value="Genomic_DNA"/>
</dbReference>
<keyword evidence="2" id="KW-1185">Reference proteome</keyword>
<gene>
    <name evidence="1" type="ORF">JS756_11355</name>
</gene>
<proteinExistence type="predicted"/>
<evidence type="ECO:0000313" key="2">
    <source>
        <dbReference type="Proteomes" id="UP000788262"/>
    </source>
</evidence>
<accession>A0ABS2VNJ6</accession>
<sequence length="227" mass="24980">MTLPAPWSAVVPYVTARRGEEPEVAAMLGLRPDGGGLCYLDEGPDDRDDQGVLWARCSQSRDDGWPVGSPRWGLVHPSRQRETMQGLRCQVCIVSPASRTASGYLFLATRPRDATPPDWPEGVLTWQPPLCLDCAATAVERCPHLLKHGAVAIRARVPRLYGVVGTLYTTGADLRPVPVVVSDEAKDVPLPYKDHLLRPWFLASQLVRELRGVSVVDLEREIATARL</sequence>
<protein>
    <submittedName>
        <fullName evidence="1">Uncharacterized protein</fullName>
    </submittedName>
</protein>
<reference evidence="1 2" key="1">
    <citation type="submission" date="2021-02" db="EMBL/GenBank/DDBJ databases">
        <title>Whole genome sequencing of Streptomyces actuosus VRA1.</title>
        <authorList>
            <person name="Sen G."/>
            <person name="Sen A."/>
        </authorList>
    </citation>
    <scope>NUCLEOTIDE SEQUENCE [LARGE SCALE GENOMIC DNA]</scope>
    <source>
        <strain evidence="1 2">VRA1</strain>
    </source>
</reference>
<organism evidence="1 2">
    <name type="scientific">Streptomyces actuosus</name>
    <dbReference type="NCBI Taxonomy" id="1885"/>
    <lineage>
        <taxon>Bacteria</taxon>
        <taxon>Bacillati</taxon>
        <taxon>Actinomycetota</taxon>
        <taxon>Actinomycetes</taxon>
        <taxon>Kitasatosporales</taxon>
        <taxon>Streptomycetaceae</taxon>
        <taxon>Streptomyces</taxon>
    </lineage>
</organism>
<name>A0ABS2VNJ6_STRAS</name>
<evidence type="ECO:0000313" key="1">
    <source>
        <dbReference type="EMBL" id="MBN0044694.1"/>
    </source>
</evidence>
<comment type="caution">
    <text evidence="1">The sequence shown here is derived from an EMBL/GenBank/DDBJ whole genome shotgun (WGS) entry which is preliminary data.</text>
</comment>
<dbReference type="Proteomes" id="UP000788262">
    <property type="component" value="Unassembled WGS sequence"/>
</dbReference>